<evidence type="ECO:0000313" key="2">
    <source>
        <dbReference type="EMBL" id="KKM69691.1"/>
    </source>
</evidence>
<protein>
    <recommendedName>
        <fullName evidence="3">Rho termination factor N-terminal domain-containing protein</fullName>
    </recommendedName>
</protein>
<organism evidence="2">
    <name type="scientific">marine sediment metagenome</name>
    <dbReference type="NCBI Taxonomy" id="412755"/>
    <lineage>
        <taxon>unclassified sequences</taxon>
        <taxon>metagenomes</taxon>
        <taxon>ecological metagenomes</taxon>
    </lineage>
</organism>
<dbReference type="EMBL" id="LAZR01009947">
    <property type="protein sequence ID" value="KKM69691.1"/>
    <property type="molecule type" value="Genomic_DNA"/>
</dbReference>
<gene>
    <name evidence="2" type="ORF">LCGC14_1448230</name>
</gene>
<proteinExistence type="predicted"/>
<feature type="compositionally biased region" description="Basic and acidic residues" evidence="1">
    <location>
        <begin position="43"/>
        <end position="54"/>
    </location>
</feature>
<name>A0A0F9K4U8_9ZZZZ</name>
<dbReference type="AlphaFoldDB" id="A0A0F9K4U8"/>
<accession>A0A0F9K4U8</accession>
<sequence>MPVTRQQRYADLRDMDTPALKELCNGYGFDYVNKRHAVEAVISHEHPTTTERLTEPSPQGPSDHFRERRPRRL</sequence>
<feature type="region of interest" description="Disordered" evidence="1">
    <location>
        <begin position="43"/>
        <end position="73"/>
    </location>
</feature>
<comment type="caution">
    <text evidence="2">The sequence shown here is derived from an EMBL/GenBank/DDBJ whole genome shotgun (WGS) entry which is preliminary data.</text>
</comment>
<evidence type="ECO:0000256" key="1">
    <source>
        <dbReference type="SAM" id="MobiDB-lite"/>
    </source>
</evidence>
<reference evidence="2" key="1">
    <citation type="journal article" date="2015" name="Nature">
        <title>Complex archaea that bridge the gap between prokaryotes and eukaryotes.</title>
        <authorList>
            <person name="Spang A."/>
            <person name="Saw J.H."/>
            <person name="Jorgensen S.L."/>
            <person name="Zaremba-Niedzwiedzka K."/>
            <person name="Martijn J."/>
            <person name="Lind A.E."/>
            <person name="van Eijk R."/>
            <person name="Schleper C."/>
            <person name="Guy L."/>
            <person name="Ettema T.J."/>
        </authorList>
    </citation>
    <scope>NUCLEOTIDE SEQUENCE</scope>
</reference>
<evidence type="ECO:0008006" key="3">
    <source>
        <dbReference type="Google" id="ProtNLM"/>
    </source>
</evidence>